<evidence type="ECO:0000313" key="2">
    <source>
        <dbReference type="Proteomes" id="UP000247409"/>
    </source>
</evidence>
<dbReference type="AlphaFoldDB" id="A0A2V3J486"/>
<proteinExistence type="predicted"/>
<sequence>MDGVENEPDAGNDDMVGGCSVLQVRYAKRLLALQKAADVTAELQQSESHEVCSRCLGKGYLTCMACSSD</sequence>
<gene>
    <name evidence="1" type="ORF">BWQ96_01017</name>
</gene>
<organism evidence="1 2">
    <name type="scientific">Gracilariopsis chorda</name>
    <dbReference type="NCBI Taxonomy" id="448386"/>
    <lineage>
        <taxon>Eukaryota</taxon>
        <taxon>Rhodophyta</taxon>
        <taxon>Florideophyceae</taxon>
        <taxon>Rhodymeniophycidae</taxon>
        <taxon>Gracilariales</taxon>
        <taxon>Gracilariaceae</taxon>
        <taxon>Gracilariopsis</taxon>
    </lineage>
</organism>
<dbReference type="Proteomes" id="UP000247409">
    <property type="component" value="Unassembled WGS sequence"/>
</dbReference>
<reference evidence="1 2" key="1">
    <citation type="journal article" date="2018" name="Mol. Biol. Evol.">
        <title>Analysis of the draft genome of the red seaweed Gracilariopsis chorda provides insights into genome size evolution in Rhodophyta.</title>
        <authorList>
            <person name="Lee J."/>
            <person name="Yang E.C."/>
            <person name="Graf L."/>
            <person name="Yang J.H."/>
            <person name="Qiu H."/>
            <person name="Zel Zion U."/>
            <person name="Chan C.X."/>
            <person name="Stephens T.G."/>
            <person name="Weber A.P.M."/>
            <person name="Boo G.H."/>
            <person name="Boo S.M."/>
            <person name="Kim K.M."/>
            <person name="Shin Y."/>
            <person name="Jung M."/>
            <person name="Lee S.J."/>
            <person name="Yim H.S."/>
            <person name="Lee J.H."/>
            <person name="Bhattacharya D."/>
            <person name="Yoon H.S."/>
        </authorList>
    </citation>
    <scope>NUCLEOTIDE SEQUENCE [LARGE SCALE GENOMIC DNA]</scope>
    <source>
        <strain evidence="1 2">SKKU-2015</strain>
        <tissue evidence="1">Whole body</tissue>
    </source>
</reference>
<name>A0A2V3J486_9FLOR</name>
<protein>
    <submittedName>
        <fullName evidence="1">Uncharacterized protein</fullName>
    </submittedName>
</protein>
<keyword evidence="2" id="KW-1185">Reference proteome</keyword>
<evidence type="ECO:0000313" key="1">
    <source>
        <dbReference type="EMBL" id="PXF49228.1"/>
    </source>
</evidence>
<comment type="caution">
    <text evidence="1">The sequence shown here is derived from an EMBL/GenBank/DDBJ whole genome shotgun (WGS) entry which is preliminary data.</text>
</comment>
<accession>A0A2V3J486</accession>
<dbReference type="OrthoDB" id="10580470at2759"/>
<dbReference type="EMBL" id="NBIV01000007">
    <property type="protein sequence ID" value="PXF49228.1"/>
    <property type="molecule type" value="Genomic_DNA"/>
</dbReference>